<gene>
    <name evidence="1" type="ORF">F4820DRAFT_447303</name>
</gene>
<sequence length="77" mass="7814">MKFSAVFALVLASIASAAPVADEVIDKTVDRRGGDGNYCLNYCAPVAPQWDAYAACLAACHAAGVEGDSPVDPAAIA</sequence>
<accession>A0ACB9Z3R9</accession>
<evidence type="ECO:0000313" key="1">
    <source>
        <dbReference type="EMBL" id="KAI4866176.1"/>
    </source>
</evidence>
<keyword evidence="2" id="KW-1185">Reference proteome</keyword>
<name>A0ACB9Z3R9_9PEZI</name>
<evidence type="ECO:0000313" key="2">
    <source>
        <dbReference type="Proteomes" id="UP001497700"/>
    </source>
</evidence>
<comment type="caution">
    <text evidence="1">The sequence shown here is derived from an EMBL/GenBank/DDBJ whole genome shotgun (WGS) entry which is preliminary data.</text>
</comment>
<dbReference type="EMBL" id="MU393462">
    <property type="protein sequence ID" value="KAI4866176.1"/>
    <property type="molecule type" value="Genomic_DNA"/>
</dbReference>
<protein>
    <submittedName>
        <fullName evidence="1">Uncharacterized protein</fullName>
    </submittedName>
</protein>
<dbReference type="Proteomes" id="UP001497700">
    <property type="component" value="Unassembled WGS sequence"/>
</dbReference>
<organism evidence="1 2">
    <name type="scientific">Hypoxylon rubiginosum</name>
    <dbReference type="NCBI Taxonomy" id="110542"/>
    <lineage>
        <taxon>Eukaryota</taxon>
        <taxon>Fungi</taxon>
        <taxon>Dikarya</taxon>
        <taxon>Ascomycota</taxon>
        <taxon>Pezizomycotina</taxon>
        <taxon>Sordariomycetes</taxon>
        <taxon>Xylariomycetidae</taxon>
        <taxon>Xylariales</taxon>
        <taxon>Hypoxylaceae</taxon>
        <taxon>Hypoxylon</taxon>
    </lineage>
</organism>
<reference evidence="1 2" key="1">
    <citation type="journal article" date="2022" name="New Phytol.">
        <title>Ecological generalism drives hyperdiversity of secondary metabolite gene clusters in xylarialean endophytes.</title>
        <authorList>
            <person name="Franco M.E.E."/>
            <person name="Wisecaver J.H."/>
            <person name="Arnold A.E."/>
            <person name="Ju Y.M."/>
            <person name="Slot J.C."/>
            <person name="Ahrendt S."/>
            <person name="Moore L.P."/>
            <person name="Eastman K.E."/>
            <person name="Scott K."/>
            <person name="Konkel Z."/>
            <person name="Mondo S.J."/>
            <person name="Kuo A."/>
            <person name="Hayes R.D."/>
            <person name="Haridas S."/>
            <person name="Andreopoulos B."/>
            <person name="Riley R."/>
            <person name="LaButti K."/>
            <person name="Pangilinan J."/>
            <person name="Lipzen A."/>
            <person name="Amirebrahimi M."/>
            <person name="Yan J."/>
            <person name="Adam C."/>
            <person name="Keymanesh K."/>
            <person name="Ng V."/>
            <person name="Louie K."/>
            <person name="Northen T."/>
            <person name="Drula E."/>
            <person name="Henrissat B."/>
            <person name="Hsieh H.M."/>
            <person name="Youens-Clark K."/>
            <person name="Lutzoni F."/>
            <person name="Miadlikowska J."/>
            <person name="Eastwood D.C."/>
            <person name="Hamelin R.C."/>
            <person name="Grigoriev I.V."/>
            <person name="U'Ren J.M."/>
        </authorList>
    </citation>
    <scope>NUCLEOTIDE SEQUENCE [LARGE SCALE GENOMIC DNA]</scope>
    <source>
        <strain evidence="1 2">CBS 119005</strain>
    </source>
</reference>
<proteinExistence type="predicted"/>